<dbReference type="OrthoDB" id="6456007at2"/>
<dbReference type="Proteomes" id="UP000031327">
    <property type="component" value="Unassembled WGS sequence"/>
</dbReference>
<organism evidence="4 6">
    <name type="scientific">Pseudoalteromonas luteoviolacea</name>
    <dbReference type="NCBI Taxonomy" id="43657"/>
    <lineage>
        <taxon>Bacteria</taxon>
        <taxon>Pseudomonadati</taxon>
        <taxon>Pseudomonadota</taxon>
        <taxon>Gammaproteobacteria</taxon>
        <taxon>Alteromonadales</taxon>
        <taxon>Pseudoalteromonadaceae</taxon>
        <taxon>Pseudoalteromonas</taxon>
    </lineage>
</organism>
<evidence type="ECO:0000313" key="4">
    <source>
        <dbReference type="EMBL" id="KID55637.1"/>
    </source>
</evidence>
<dbReference type="SUPFAM" id="SSF55729">
    <property type="entry name" value="Acyl-CoA N-acyltransferases (Nat)"/>
    <property type="match status" value="1"/>
</dbReference>
<proteinExistence type="predicted"/>
<dbReference type="CDD" id="cd04301">
    <property type="entry name" value="NAT_SF"/>
    <property type="match status" value="1"/>
</dbReference>
<dbReference type="GO" id="GO:0016747">
    <property type="term" value="F:acyltransferase activity, transferring groups other than amino-acyl groups"/>
    <property type="evidence" value="ECO:0007669"/>
    <property type="project" value="InterPro"/>
</dbReference>
<dbReference type="InterPro" id="IPR050832">
    <property type="entry name" value="Bact_Acetyltransf"/>
</dbReference>
<dbReference type="EMBL" id="JWIC01000007">
    <property type="protein sequence ID" value="KID55637.1"/>
    <property type="molecule type" value="Genomic_DNA"/>
</dbReference>
<dbReference type="PANTHER" id="PTHR43877">
    <property type="entry name" value="AMINOALKYLPHOSPHONATE N-ACETYLTRANSFERASE-RELATED-RELATED"/>
    <property type="match status" value="1"/>
</dbReference>
<feature type="domain" description="N-acetyltransferase" evidence="3">
    <location>
        <begin position="2"/>
        <end position="141"/>
    </location>
</feature>
<dbReference type="InterPro" id="IPR000182">
    <property type="entry name" value="GNAT_dom"/>
</dbReference>
<dbReference type="EMBL" id="JWIC01000007">
    <property type="protein sequence ID" value="KID56360.1"/>
    <property type="molecule type" value="Genomic_DNA"/>
</dbReference>
<evidence type="ECO:0000256" key="2">
    <source>
        <dbReference type="ARBA" id="ARBA00023315"/>
    </source>
</evidence>
<dbReference type="AlphaFoldDB" id="A0A0C1QKU9"/>
<dbReference type="Gene3D" id="3.40.630.30">
    <property type="match status" value="1"/>
</dbReference>
<dbReference type="InterPro" id="IPR016181">
    <property type="entry name" value="Acyl_CoA_acyltransferase"/>
</dbReference>
<gene>
    <name evidence="4" type="ORF">JF50_14620</name>
    <name evidence="5" type="ORF">JF50_19230</name>
</gene>
<protein>
    <recommendedName>
        <fullName evidence="3">N-acetyltransferase domain-containing protein</fullName>
    </recommendedName>
</protein>
<evidence type="ECO:0000313" key="5">
    <source>
        <dbReference type="EMBL" id="KID56360.1"/>
    </source>
</evidence>
<dbReference type="Pfam" id="PF00583">
    <property type="entry name" value="Acetyltransf_1"/>
    <property type="match status" value="1"/>
</dbReference>
<keyword evidence="1" id="KW-0808">Transferase</keyword>
<comment type="caution">
    <text evidence="4">The sequence shown here is derived from an EMBL/GenBank/DDBJ whole genome shotgun (WGS) entry which is preliminary data.</text>
</comment>
<evidence type="ECO:0000256" key="1">
    <source>
        <dbReference type="ARBA" id="ARBA00022679"/>
    </source>
</evidence>
<evidence type="ECO:0000313" key="6">
    <source>
        <dbReference type="Proteomes" id="UP000031327"/>
    </source>
</evidence>
<reference evidence="4 6" key="1">
    <citation type="submission" date="2014-12" db="EMBL/GenBank/DDBJ databases">
        <title>Draft Genome Sequence of Pseudoalteromonas luteoviolacea HI1.</title>
        <authorList>
            <person name="Asahina A.Y."/>
            <person name="Hadfield M.G."/>
        </authorList>
    </citation>
    <scope>NUCLEOTIDE SEQUENCE [LARGE SCALE GENOMIC DNA]</scope>
    <source>
        <strain evidence="4 6">HI1</strain>
    </source>
</reference>
<sequence>MAHVRQATITDADKIHTLSSFLGYSNTTYDEAQQRLAYLLESTNDDVWVCEVNGHIAGWLHGFKAHRLASAMFYEIGGLVVDPKVRKQGVGRRLVEQAYQYAQTLNVELRVRCNCKRVETHEFYNRLGFTQAKQQSVFSKR</sequence>
<accession>A0A0C1QKU9</accession>
<keyword evidence="2" id="KW-0012">Acyltransferase</keyword>
<dbReference type="RefSeq" id="WP_039610215.1">
    <property type="nucleotide sequence ID" value="NZ_JWIC01000007.1"/>
</dbReference>
<evidence type="ECO:0000259" key="3">
    <source>
        <dbReference type="PROSITE" id="PS51186"/>
    </source>
</evidence>
<dbReference type="PROSITE" id="PS51186">
    <property type="entry name" value="GNAT"/>
    <property type="match status" value="1"/>
</dbReference>
<name>A0A0C1QKU9_9GAMM</name>